<dbReference type="PROSITE" id="PS00713">
    <property type="entry name" value="NA_DICARBOXYL_SYMP_1"/>
    <property type="match status" value="1"/>
</dbReference>
<keyword evidence="11" id="KW-1185">Reference proteome</keyword>
<keyword evidence="3 9" id="KW-0813">Transport</keyword>
<dbReference type="RefSeq" id="WP_095923936.1">
    <property type="nucleotide sequence ID" value="NZ_CBCSED010000027.1"/>
</dbReference>
<evidence type="ECO:0000256" key="2">
    <source>
        <dbReference type="ARBA" id="ARBA00006148"/>
    </source>
</evidence>
<keyword evidence="7 9" id="KW-1133">Transmembrane helix</keyword>
<evidence type="ECO:0000313" key="11">
    <source>
        <dbReference type="Proteomes" id="UP000600307"/>
    </source>
</evidence>
<reference evidence="10 11" key="1">
    <citation type="submission" date="2020-11" db="EMBL/GenBank/DDBJ databases">
        <title>Taxonomic investigation of Rahnella spp.</title>
        <authorList>
            <person name="Lee S.D."/>
        </authorList>
    </citation>
    <scope>NUCLEOTIDE SEQUENCE [LARGE SCALE GENOMIC DNA]</scope>
    <source>
        <strain evidence="10 11">SAP-10</strain>
    </source>
</reference>
<evidence type="ECO:0000313" key="10">
    <source>
        <dbReference type="EMBL" id="MBF7957090.1"/>
    </source>
</evidence>
<feature type="transmembrane region" description="Helical" evidence="9">
    <location>
        <begin position="326"/>
        <end position="344"/>
    </location>
</feature>
<evidence type="ECO:0000256" key="3">
    <source>
        <dbReference type="ARBA" id="ARBA00022448"/>
    </source>
</evidence>
<dbReference type="NCBIfam" id="NF002461">
    <property type="entry name" value="PRK01663.1"/>
    <property type="match status" value="1"/>
</dbReference>
<evidence type="ECO:0000256" key="5">
    <source>
        <dbReference type="ARBA" id="ARBA00022692"/>
    </source>
</evidence>
<evidence type="ECO:0000256" key="1">
    <source>
        <dbReference type="ARBA" id="ARBA00004651"/>
    </source>
</evidence>
<dbReference type="InterPro" id="IPR001991">
    <property type="entry name" value="Na-dicarboxylate_symporter"/>
</dbReference>
<comment type="function">
    <text evidence="9">Responsible for the transport of dicarboxylates such as succinate, fumarate, and malate across the membrane.</text>
</comment>
<gene>
    <name evidence="9" type="primary">dctA</name>
    <name evidence="10" type="ORF">IV431_16165</name>
</gene>
<dbReference type="PRINTS" id="PR00173">
    <property type="entry name" value="EDTRNSPORT"/>
</dbReference>
<feature type="transmembrane region" description="Helical" evidence="9">
    <location>
        <begin position="47"/>
        <end position="64"/>
    </location>
</feature>
<evidence type="ECO:0000256" key="9">
    <source>
        <dbReference type="HAMAP-Rule" id="MF_01300"/>
    </source>
</evidence>
<evidence type="ECO:0000256" key="7">
    <source>
        <dbReference type="ARBA" id="ARBA00022989"/>
    </source>
</evidence>
<dbReference type="Pfam" id="PF00375">
    <property type="entry name" value="SDF"/>
    <property type="match status" value="1"/>
</dbReference>
<dbReference type="InterPro" id="IPR036458">
    <property type="entry name" value="Na:dicarbo_symporter_sf"/>
</dbReference>
<proteinExistence type="inferred from homology"/>
<dbReference type="PANTHER" id="PTHR42865:SF1">
    <property type="entry name" value="AEROBIC C4-DICARBOXYLATE TRANSPORT PROTEIN"/>
    <property type="match status" value="1"/>
</dbReference>
<feature type="transmembrane region" description="Helical" evidence="9">
    <location>
        <begin position="350"/>
        <end position="373"/>
    </location>
</feature>
<dbReference type="Proteomes" id="UP000600307">
    <property type="component" value="Unassembled WGS sequence"/>
</dbReference>
<feature type="transmembrane region" description="Helical" evidence="9">
    <location>
        <begin position="141"/>
        <end position="164"/>
    </location>
</feature>
<sequence>MKISIFKSLYFQVLLAITVGVLLGHFYPELGAQMKPLGDGFVKLIKMIIAPVIFCTVVTGIAGMESMKAVGRTGAIALLYFEIVSTLALIIGLVIVNIVQPGAGMNVDPAALDAKAVAVYAEQAQSQGIIPFLLDVIPSSVIGAFASGNILQVLLFAVLFGFALHRLGHKGQLIFNVIESFSQVIFGIINMIMRLAPLGAFGAMAFTIGKYGVGSLVQLGQLILCFYLTCILFVVVVLGLIARFTGFSIFKFVNYIKEELLIVLGTSSSESALPRMLDKMERLGCKKSVVGLVIPTGYSFNLDGTSIYLTMAAVFIAQATNTHMDIWHQITLIVVLLLSSKGAAGVTGSGFIVLAATLSAVGHLPVAGLALILGIDRFMSEARALTNLVGNGVATIVVAKWCDQLDEGQLKATLNGQKGLTEAEKSA</sequence>
<evidence type="ECO:0000256" key="6">
    <source>
        <dbReference type="ARBA" id="ARBA00022847"/>
    </source>
</evidence>
<feature type="transmembrane region" description="Helical" evidence="9">
    <location>
        <begin position="220"/>
        <end position="242"/>
    </location>
</feature>
<dbReference type="InterPro" id="IPR023954">
    <property type="entry name" value="C4_dicarb_transport"/>
</dbReference>
<dbReference type="EMBL" id="JADOBH010000003">
    <property type="protein sequence ID" value="MBF7957090.1"/>
    <property type="molecule type" value="Genomic_DNA"/>
</dbReference>
<dbReference type="InterPro" id="IPR018107">
    <property type="entry name" value="Na-dicarboxylate_symporter_CS"/>
</dbReference>
<comment type="similarity">
    <text evidence="2 9">Belongs to the dicarboxylate/amino acid:cation symporter (DAACS) (TC 2.A.23) family.</text>
</comment>
<feature type="transmembrane region" description="Helical" evidence="9">
    <location>
        <begin position="9"/>
        <end position="27"/>
    </location>
</feature>
<keyword evidence="5 9" id="KW-0812">Transmembrane</keyword>
<dbReference type="Gene3D" id="1.10.3860.10">
    <property type="entry name" value="Sodium:dicarboxylate symporter"/>
    <property type="match status" value="1"/>
</dbReference>
<comment type="caution">
    <text evidence="10">The sequence shown here is derived from an EMBL/GenBank/DDBJ whole genome shotgun (WGS) entry which is preliminary data.</text>
</comment>
<dbReference type="PANTHER" id="PTHR42865">
    <property type="entry name" value="PROTON/GLUTAMATE-ASPARTATE SYMPORTER"/>
    <property type="match status" value="1"/>
</dbReference>
<dbReference type="NCBIfam" id="NF009587">
    <property type="entry name" value="PRK13027.1"/>
    <property type="match status" value="1"/>
</dbReference>
<evidence type="ECO:0000256" key="8">
    <source>
        <dbReference type="ARBA" id="ARBA00023136"/>
    </source>
</evidence>
<evidence type="ECO:0000256" key="4">
    <source>
        <dbReference type="ARBA" id="ARBA00022475"/>
    </source>
</evidence>
<feature type="transmembrane region" description="Helical" evidence="9">
    <location>
        <begin position="76"/>
        <end position="99"/>
    </location>
</feature>
<feature type="transmembrane region" description="Helical" evidence="9">
    <location>
        <begin position="184"/>
        <end position="208"/>
    </location>
</feature>
<organism evidence="10 11">
    <name type="scientific">Rahnella victoriana</name>
    <dbReference type="NCBI Taxonomy" id="1510570"/>
    <lineage>
        <taxon>Bacteria</taxon>
        <taxon>Pseudomonadati</taxon>
        <taxon>Pseudomonadota</taxon>
        <taxon>Gammaproteobacteria</taxon>
        <taxon>Enterobacterales</taxon>
        <taxon>Yersiniaceae</taxon>
        <taxon>Rahnella</taxon>
    </lineage>
</organism>
<keyword evidence="4 9" id="KW-1003">Cell membrane</keyword>
<dbReference type="SUPFAM" id="SSF118215">
    <property type="entry name" value="Proton glutamate symport protein"/>
    <property type="match status" value="1"/>
</dbReference>
<name>A0ABS0DTX4_9GAMM</name>
<dbReference type="PROSITE" id="PS00714">
    <property type="entry name" value="NA_DICARBOXYL_SYMP_2"/>
    <property type="match status" value="1"/>
</dbReference>
<keyword evidence="8 9" id="KW-0472">Membrane</keyword>
<protein>
    <recommendedName>
        <fullName evidence="9">C4-dicarboxylate transport protein</fullName>
    </recommendedName>
</protein>
<keyword evidence="6 9" id="KW-0769">Symport</keyword>
<dbReference type="HAMAP" id="MF_01300">
    <property type="entry name" value="C4_dicarb_transport"/>
    <property type="match status" value="1"/>
</dbReference>
<accession>A0ABS0DTX4</accession>
<comment type="subcellular location">
    <subcellularLocation>
        <location evidence="1 9">Cell membrane</location>
        <topology evidence="1 9">Multi-pass membrane protein</topology>
    </subcellularLocation>
</comment>